<keyword evidence="2" id="KW-1185">Reference proteome</keyword>
<protein>
    <submittedName>
        <fullName evidence="1">Uncharacterized protein</fullName>
    </submittedName>
</protein>
<proteinExistence type="predicted"/>
<name>A0ABS8V3Z3_DATST</name>
<evidence type="ECO:0000313" key="2">
    <source>
        <dbReference type="Proteomes" id="UP000823775"/>
    </source>
</evidence>
<reference evidence="1 2" key="1">
    <citation type="journal article" date="2021" name="BMC Genomics">
        <title>Datura genome reveals duplications of psychoactive alkaloid biosynthetic genes and high mutation rate following tissue culture.</title>
        <authorList>
            <person name="Rajewski A."/>
            <person name="Carter-House D."/>
            <person name="Stajich J."/>
            <person name="Litt A."/>
        </authorList>
    </citation>
    <scope>NUCLEOTIDE SEQUENCE [LARGE SCALE GENOMIC DNA]</scope>
    <source>
        <strain evidence="1">AR-01</strain>
    </source>
</reference>
<dbReference type="EMBL" id="JACEIK010003388">
    <property type="protein sequence ID" value="MCD9641549.1"/>
    <property type="molecule type" value="Genomic_DNA"/>
</dbReference>
<dbReference type="Proteomes" id="UP000823775">
    <property type="component" value="Unassembled WGS sequence"/>
</dbReference>
<feature type="non-terminal residue" evidence="1">
    <location>
        <position position="98"/>
    </location>
</feature>
<accession>A0ABS8V3Z3</accession>
<sequence length="98" mass="10120">MVGVGMSLCGNGGGGILSFHTIFLLHPGSAFGPTLSSSCRDGATDKSFTLLNEIPITYLGFFSTLLDKSAIVVPSFASSPPLEERPLAEVEAVESLSG</sequence>
<comment type="caution">
    <text evidence="1">The sequence shown here is derived from an EMBL/GenBank/DDBJ whole genome shotgun (WGS) entry which is preliminary data.</text>
</comment>
<evidence type="ECO:0000313" key="1">
    <source>
        <dbReference type="EMBL" id="MCD9641549.1"/>
    </source>
</evidence>
<organism evidence="1 2">
    <name type="scientific">Datura stramonium</name>
    <name type="common">Jimsonweed</name>
    <name type="synonym">Common thornapple</name>
    <dbReference type="NCBI Taxonomy" id="4076"/>
    <lineage>
        <taxon>Eukaryota</taxon>
        <taxon>Viridiplantae</taxon>
        <taxon>Streptophyta</taxon>
        <taxon>Embryophyta</taxon>
        <taxon>Tracheophyta</taxon>
        <taxon>Spermatophyta</taxon>
        <taxon>Magnoliopsida</taxon>
        <taxon>eudicotyledons</taxon>
        <taxon>Gunneridae</taxon>
        <taxon>Pentapetalae</taxon>
        <taxon>asterids</taxon>
        <taxon>lamiids</taxon>
        <taxon>Solanales</taxon>
        <taxon>Solanaceae</taxon>
        <taxon>Solanoideae</taxon>
        <taxon>Datureae</taxon>
        <taxon>Datura</taxon>
    </lineage>
</organism>
<gene>
    <name evidence="1" type="ORF">HAX54_027764</name>
</gene>